<dbReference type="Proteomes" id="UP001165652">
    <property type="component" value="Unassembled WGS sequence"/>
</dbReference>
<dbReference type="RefSeq" id="WP_272778802.1">
    <property type="nucleotide sequence ID" value="NZ_JAQQLI010000035.1"/>
</dbReference>
<evidence type="ECO:0000259" key="2">
    <source>
        <dbReference type="Pfam" id="PF04984"/>
    </source>
</evidence>
<name>A0ABT5JE47_RHOTP</name>
<protein>
    <submittedName>
        <fullName evidence="3">Phage tail sheath C-terminal domain-containing protein</fullName>
    </submittedName>
</protein>
<reference evidence="3" key="1">
    <citation type="journal article" date="2023" name="Microbiol Resour">
        <title>Genome Sequences of Rhodoplanes serenus and Two Thermotolerant Strains, Rhodoplanes tepidamans and 'Rhodoplanes cryptolactis,' Further Refine the Genus.</title>
        <authorList>
            <person name="Rayyan A.A."/>
            <person name="Kyndt J.A."/>
        </authorList>
    </citation>
    <scope>NUCLEOTIDE SEQUENCE</scope>
    <source>
        <strain evidence="3">DSM 9987</strain>
    </source>
</reference>
<evidence type="ECO:0000313" key="3">
    <source>
        <dbReference type="EMBL" id="MDC7787966.1"/>
    </source>
</evidence>
<dbReference type="Pfam" id="PF04984">
    <property type="entry name" value="Phage_sheath_1"/>
    <property type="match status" value="1"/>
</dbReference>
<proteinExistence type="inferred from homology"/>
<evidence type="ECO:0000256" key="1">
    <source>
        <dbReference type="ARBA" id="ARBA00008005"/>
    </source>
</evidence>
<sequence length="491" mass="51507">MTITFDEIPYDLRKPGTYVEVAPVYDRKSGTYGWPARAVLLVQKLSTGSAAAATIYRITRPAQGASLFGAGSIGDRMVQAFKAANKTTDLYAIALADKGDGVQATGTFVFTGPATAAGTIAVHVADHRVTVGVAASDSATTIGAAVAAALTAVADLEVTASATTGTVTVTAKHKGEAGNALQLAVNPRIDDVMPAGVGCTVTAMSGGSGNPDVTTLLDAIAAEWFTGAVTAWTDSTSLAALAAWAAERYTAMAHKDVKIYWGPHGTFGQLGTLGGYTNSPHMPSAPGANRSASPPWAWAASLAGIAEAQLAADPARQLRGLALPGIAAPASADRFTEEEQDLLLHSGISTFEVDTDGTVRLDRVITTFKTTSDGAESDAWLDITVPATLSRIRYDWRAHTAATYPRHKLASDGSPAAEHSPTVVTPQKLHGSWAARCQVYERNGWIQDATETVGRSSFERDADDRHRVNSIQRVKVMDNLIVLAGRLEFEV</sequence>
<comment type="similarity">
    <text evidence="1">Belongs to the myoviridae tail sheath protein family.</text>
</comment>
<keyword evidence="4" id="KW-1185">Reference proteome</keyword>
<dbReference type="InterPro" id="IPR035089">
    <property type="entry name" value="Phage_sheath_subtilisin"/>
</dbReference>
<gene>
    <name evidence="3" type="ORF">PQJ73_19940</name>
</gene>
<feature type="domain" description="Tail sheath protein subtilisin-like" evidence="2">
    <location>
        <begin position="206"/>
        <end position="367"/>
    </location>
</feature>
<reference evidence="3" key="2">
    <citation type="submission" date="2023-02" db="EMBL/GenBank/DDBJ databases">
        <authorList>
            <person name="Rayyan A."/>
            <person name="Meyer T."/>
            <person name="Kyndt J.A."/>
        </authorList>
    </citation>
    <scope>NUCLEOTIDE SEQUENCE</scope>
    <source>
        <strain evidence="3">DSM 9987</strain>
    </source>
</reference>
<comment type="caution">
    <text evidence="3">The sequence shown here is derived from an EMBL/GenBank/DDBJ whole genome shotgun (WGS) entry which is preliminary data.</text>
</comment>
<accession>A0ABT5JE47</accession>
<evidence type="ECO:0000313" key="4">
    <source>
        <dbReference type="Proteomes" id="UP001165652"/>
    </source>
</evidence>
<dbReference type="EMBL" id="JAQQLI010000035">
    <property type="protein sequence ID" value="MDC7787966.1"/>
    <property type="molecule type" value="Genomic_DNA"/>
</dbReference>
<organism evidence="3 4">
    <name type="scientific">Rhodoplanes tepidamans</name>
    <name type="common">Rhodoplanes cryptolactis</name>
    <dbReference type="NCBI Taxonomy" id="200616"/>
    <lineage>
        <taxon>Bacteria</taxon>
        <taxon>Pseudomonadati</taxon>
        <taxon>Pseudomonadota</taxon>
        <taxon>Alphaproteobacteria</taxon>
        <taxon>Hyphomicrobiales</taxon>
        <taxon>Nitrobacteraceae</taxon>
        <taxon>Rhodoplanes</taxon>
    </lineage>
</organism>